<keyword evidence="10 11" id="KW-0472">Membrane</keyword>
<evidence type="ECO:0000256" key="1">
    <source>
        <dbReference type="ARBA" id="ARBA00004651"/>
    </source>
</evidence>
<keyword evidence="2" id="KW-1003">Cell membrane</keyword>
<keyword evidence="7" id="KW-0448">Lipopolysaccharide biosynthesis</keyword>
<dbReference type="EMBL" id="AP024484">
    <property type="protein sequence ID" value="BCS85936.1"/>
    <property type="molecule type" value="Genomic_DNA"/>
</dbReference>
<evidence type="ECO:0000313" key="13">
    <source>
        <dbReference type="EMBL" id="BCS85936.1"/>
    </source>
</evidence>
<evidence type="ECO:0000256" key="8">
    <source>
        <dbReference type="ARBA" id="ARBA00022989"/>
    </source>
</evidence>
<keyword evidence="6 11" id="KW-0812">Transmembrane</keyword>
<organism evidence="13 14">
    <name type="scientific">Prevotella herbatica</name>
    <dbReference type="NCBI Taxonomy" id="2801997"/>
    <lineage>
        <taxon>Bacteria</taxon>
        <taxon>Pseudomonadati</taxon>
        <taxon>Bacteroidota</taxon>
        <taxon>Bacteroidia</taxon>
        <taxon>Bacteroidales</taxon>
        <taxon>Prevotellaceae</taxon>
        <taxon>Prevotella</taxon>
    </lineage>
</organism>
<evidence type="ECO:0000256" key="5">
    <source>
        <dbReference type="ARBA" id="ARBA00022556"/>
    </source>
</evidence>
<dbReference type="Pfam" id="PF00892">
    <property type="entry name" value="EamA"/>
    <property type="match status" value="1"/>
</dbReference>
<name>A0ABN6EJ84_9BACT</name>
<proteinExistence type="predicted"/>
<evidence type="ECO:0000313" key="14">
    <source>
        <dbReference type="Proteomes" id="UP001319045"/>
    </source>
</evidence>
<evidence type="ECO:0000256" key="7">
    <source>
        <dbReference type="ARBA" id="ARBA00022985"/>
    </source>
</evidence>
<dbReference type="Proteomes" id="UP001319045">
    <property type="component" value="Chromosome"/>
</dbReference>
<evidence type="ECO:0000256" key="9">
    <source>
        <dbReference type="ARBA" id="ARBA00023098"/>
    </source>
</evidence>
<keyword evidence="14" id="KW-1185">Reference proteome</keyword>
<evidence type="ECO:0000256" key="11">
    <source>
        <dbReference type="SAM" id="Phobius"/>
    </source>
</evidence>
<dbReference type="RefSeq" id="WP_207153539.1">
    <property type="nucleotide sequence ID" value="NZ_AP024484.1"/>
</dbReference>
<feature type="transmembrane region" description="Helical" evidence="11">
    <location>
        <begin position="72"/>
        <end position="92"/>
    </location>
</feature>
<keyword evidence="4" id="KW-0997">Cell inner membrane</keyword>
<dbReference type="Gene3D" id="1.10.3730.20">
    <property type="match status" value="1"/>
</dbReference>
<keyword evidence="9" id="KW-0443">Lipid metabolism</keyword>
<evidence type="ECO:0000259" key="12">
    <source>
        <dbReference type="Pfam" id="PF00892"/>
    </source>
</evidence>
<dbReference type="PANTHER" id="PTHR30561:SF9">
    <property type="entry name" value="4-AMINO-4-DEOXY-L-ARABINOSE-PHOSPHOUNDECAPRENOL FLIPPASE SUBUNIT ARNF-RELATED"/>
    <property type="match status" value="1"/>
</dbReference>
<reference evidence="13 14" key="1">
    <citation type="journal article" date="2022" name="Int. J. Syst. Evol. Microbiol.">
        <title>Prevotella herbatica sp. nov., a plant polysaccharide-decomposing anaerobic bacterium isolated from a methanogenic reactor.</title>
        <authorList>
            <person name="Uek A."/>
            <person name="Tonouchi A."/>
            <person name="Kaku N."/>
            <person name="Ueki K."/>
        </authorList>
    </citation>
    <scope>NUCLEOTIDE SEQUENCE [LARGE SCALE GENOMIC DNA]</scope>
    <source>
        <strain evidence="13 14">WR041</strain>
    </source>
</reference>
<protein>
    <submittedName>
        <fullName evidence="13">Membrane protein</fullName>
    </submittedName>
</protein>
<keyword evidence="5" id="KW-0441">Lipid A biosynthesis</keyword>
<feature type="transmembrane region" description="Helical" evidence="11">
    <location>
        <begin position="98"/>
        <end position="115"/>
    </location>
</feature>
<keyword evidence="8 11" id="KW-1133">Transmembrane helix</keyword>
<evidence type="ECO:0000256" key="10">
    <source>
        <dbReference type="ARBA" id="ARBA00023136"/>
    </source>
</evidence>
<evidence type="ECO:0000256" key="6">
    <source>
        <dbReference type="ARBA" id="ARBA00022692"/>
    </source>
</evidence>
<sequence>MRLIILSILQSMLLCGGQVFLKFALRKMGDFHMSLSFIFDQLANMYWLGCGVCYGVATILWMYIIKNFPFSMAYPMISLSYILGMFAAVIFFHESIPYTRWAGVLLIMAGCVLVAK</sequence>
<dbReference type="InterPro" id="IPR037185">
    <property type="entry name" value="EmrE-like"/>
</dbReference>
<accession>A0ABN6EJ84</accession>
<gene>
    <name evidence="13" type="ORF">prwr041_18290</name>
</gene>
<dbReference type="SUPFAM" id="SSF103481">
    <property type="entry name" value="Multidrug resistance efflux transporter EmrE"/>
    <property type="match status" value="1"/>
</dbReference>
<evidence type="ECO:0000256" key="3">
    <source>
        <dbReference type="ARBA" id="ARBA00022516"/>
    </source>
</evidence>
<evidence type="ECO:0000256" key="2">
    <source>
        <dbReference type="ARBA" id="ARBA00022475"/>
    </source>
</evidence>
<evidence type="ECO:0000256" key="4">
    <source>
        <dbReference type="ARBA" id="ARBA00022519"/>
    </source>
</evidence>
<dbReference type="InterPro" id="IPR000390">
    <property type="entry name" value="Small_drug/metabolite_transptr"/>
</dbReference>
<comment type="subcellular location">
    <subcellularLocation>
        <location evidence="1">Cell membrane</location>
        <topology evidence="1">Multi-pass membrane protein</topology>
    </subcellularLocation>
</comment>
<dbReference type="InterPro" id="IPR000620">
    <property type="entry name" value="EamA_dom"/>
</dbReference>
<dbReference type="PANTHER" id="PTHR30561">
    <property type="entry name" value="SMR FAMILY PROTON-DEPENDENT DRUG EFFLUX TRANSPORTER SUGE"/>
    <property type="match status" value="1"/>
</dbReference>
<feature type="domain" description="EamA" evidence="12">
    <location>
        <begin position="37"/>
        <end position="114"/>
    </location>
</feature>
<keyword evidence="3" id="KW-0444">Lipid biosynthesis</keyword>
<feature type="transmembrane region" description="Helical" evidence="11">
    <location>
        <begin position="45"/>
        <end position="65"/>
    </location>
</feature>